<evidence type="ECO:0000313" key="2">
    <source>
        <dbReference type="EMBL" id="KAJ8423159.1"/>
    </source>
</evidence>
<name>A0A9Q1GQ03_9CARY</name>
<accession>A0A9Q1GQ03</accession>
<sequence>MNDSSSWKTRGSIKISRRSGSVQSKNRETIVRINGTILNPVEEQGKQVEDQTMDESHQVEQVMPMIKEQMMAIEATQKVSSYTSLVDSEEESSLKYVPLMSINGMNCAKLEGKDVEEEIRYWNSTLLCYVLGSNLPFEVIDRCEQRRSSWDNIRILGGYMQEAWNVIGDFNAILSHKDRIGGTKVLDKEIEEFQQCTEATSLTEMRSFGSYFTWTNKQVEYLPMGLSDHTPMLLQSPNCPKPTNTFRFCDMWIKDPEFVNQVRNAKTKSYSRSKMAILFMCLKQLKHQLKKLNRDRFHDIHNQ</sequence>
<proteinExistence type="predicted"/>
<dbReference type="InterPro" id="IPR036691">
    <property type="entry name" value="Endo/exonu/phosph_ase_sf"/>
</dbReference>
<comment type="caution">
    <text evidence="2">The sequence shown here is derived from an EMBL/GenBank/DDBJ whole genome shotgun (WGS) entry which is preliminary data.</text>
</comment>
<dbReference type="OrthoDB" id="1748181at2759"/>
<dbReference type="Proteomes" id="UP001153076">
    <property type="component" value="Unassembled WGS sequence"/>
</dbReference>
<dbReference type="PANTHER" id="PTHR33710:SF64">
    <property type="entry name" value="ENDONUCLEASE_EXONUCLEASE_PHOSPHATASE DOMAIN-CONTAINING PROTEIN"/>
    <property type="match status" value="1"/>
</dbReference>
<dbReference type="EMBL" id="JAKOGI010002041">
    <property type="protein sequence ID" value="KAJ8423159.1"/>
    <property type="molecule type" value="Genomic_DNA"/>
</dbReference>
<gene>
    <name evidence="2" type="ORF">Cgig2_026192</name>
</gene>
<reference evidence="2" key="1">
    <citation type="submission" date="2022-04" db="EMBL/GenBank/DDBJ databases">
        <title>Carnegiea gigantea Genome sequencing and assembly v2.</title>
        <authorList>
            <person name="Copetti D."/>
            <person name="Sanderson M.J."/>
            <person name="Burquez A."/>
            <person name="Wojciechowski M.F."/>
        </authorList>
    </citation>
    <scope>NUCLEOTIDE SEQUENCE</scope>
    <source>
        <strain evidence="2">SGP5-SGP5p</strain>
        <tissue evidence="2">Aerial part</tissue>
    </source>
</reference>
<evidence type="ECO:0000256" key="1">
    <source>
        <dbReference type="SAM" id="MobiDB-lite"/>
    </source>
</evidence>
<evidence type="ECO:0000313" key="3">
    <source>
        <dbReference type="Proteomes" id="UP001153076"/>
    </source>
</evidence>
<feature type="compositionally biased region" description="Low complexity" evidence="1">
    <location>
        <begin position="10"/>
        <end position="21"/>
    </location>
</feature>
<organism evidence="2 3">
    <name type="scientific">Carnegiea gigantea</name>
    <dbReference type="NCBI Taxonomy" id="171969"/>
    <lineage>
        <taxon>Eukaryota</taxon>
        <taxon>Viridiplantae</taxon>
        <taxon>Streptophyta</taxon>
        <taxon>Embryophyta</taxon>
        <taxon>Tracheophyta</taxon>
        <taxon>Spermatophyta</taxon>
        <taxon>Magnoliopsida</taxon>
        <taxon>eudicotyledons</taxon>
        <taxon>Gunneridae</taxon>
        <taxon>Pentapetalae</taxon>
        <taxon>Caryophyllales</taxon>
        <taxon>Cactineae</taxon>
        <taxon>Cactaceae</taxon>
        <taxon>Cactoideae</taxon>
        <taxon>Echinocereeae</taxon>
        <taxon>Carnegiea</taxon>
    </lineage>
</organism>
<keyword evidence="3" id="KW-1185">Reference proteome</keyword>
<protein>
    <submittedName>
        <fullName evidence="2">Uncharacterized protein</fullName>
    </submittedName>
</protein>
<dbReference type="AlphaFoldDB" id="A0A9Q1GQ03"/>
<dbReference type="Gene3D" id="3.60.10.10">
    <property type="entry name" value="Endonuclease/exonuclease/phosphatase"/>
    <property type="match status" value="1"/>
</dbReference>
<dbReference type="SUPFAM" id="SSF56219">
    <property type="entry name" value="DNase I-like"/>
    <property type="match status" value="1"/>
</dbReference>
<dbReference type="PANTHER" id="PTHR33710">
    <property type="entry name" value="BNAC02G09200D PROTEIN"/>
    <property type="match status" value="1"/>
</dbReference>
<feature type="region of interest" description="Disordered" evidence="1">
    <location>
        <begin position="1"/>
        <end position="21"/>
    </location>
</feature>